<evidence type="ECO:0000256" key="10">
    <source>
        <dbReference type="HAMAP-Rule" id="MF_00115"/>
    </source>
</evidence>
<dbReference type="AlphaFoldDB" id="A0A402AFB0"/>
<proteinExistence type="inferred from homology"/>
<keyword evidence="7 10" id="KW-0406">Ion transport</keyword>
<comment type="subunit">
    <text evidence="10">Homopentamer.</text>
</comment>
<dbReference type="InterPro" id="IPR019823">
    <property type="entry name" value="Mechanosensitive_channel_CS"/>
</dbReference>
<evidence type="ECO:0000256" key="3">
    <source>
        <dbReference type="ARBA" id="ARBA00022448"/>
    </source>
</evidence>
<feature type="transmembrane region" description="Helical" evidence="10">
    <location>
        <begin position="93"/>
        <end position="112"/>
    </location>
</feature>
<evidence type="ECO:0000256" key="4">
    <source>
        <dbReference type="ARBA" id="ARBA00022475"/>
    </source>
</evidence>
<accession>A0A402AFB0</accession>
<dbReference type="HAMAP" id="MF_00115">
    <property type="entry name" value="MscL"/>
    <property type="match status" value="1"/>
</dbReference>
<dbReference type="NCBIfam" id="TIGR00220">
    <property type="entry name" value="mscL"/>
    <property type="match status" value="1"/>
</dbReference>
<comment type="function">
    <text evidence="10">Channel that opens in response to stretch forces in the membrane lipid bilayer. May participate in the regulation of osmotic pressure changes within the cell.</text>
</comment>
<keyword evidence="8 10" id="KW-0472">Membrane</keyword>
<dbReference type="PRINTS" id="PR01264">
    <property type="entry name" value="MECHCHANNEL"/>
</dbReference>
<dbReference type="InterPro" id="IPR036019">
    <property type="entry name" value="MscL_channel"/>
</dbReference>
<dbReference type="RefSeq" id="WP_126549415.1">
    <property type="nucleotide sequence ID" value="NZ_BIFS01000001.1"/>
</dbReference>
<dbReference type="InterPro" id="IPR037673">
    <property type="entry name" value="MSC/AndL"/>
</dbReference>
<evidence type="ECO:0000313" key="12">
    <source>
        <dbReference type="Proteomes" id="UP000287188"/>
    </source>
</evidence>
<dbReference type="InterPro" id="IPR001185">
    <property type="entry name" value="MS_channel"/>
</dbReference>
<evidence type="ECO:0000256" key="2">
    <source>
        <dbReference type="ARBA" id="ARBA00007254"/>
    </source>
</evidence>
<evidence type="ECO:0000313" key="11">
    <source>
        <dbReference type="EMBL" id="GCE17789.1"/>
    </source>
</evidence>
<protein>
    <recommendedName>
        <fullName evidence="10">Large-conductance mechanosensitive channel</fullName>
    </recommendedName>
</protein>
<dbReference type="OrthoDB" id="9810350at2"/>
<dbReference type="Gene3D" id="1.10.1200.120">
    <property type="entry name" value="Large-conductance mechanosensitive channel, MscL, domain 1"/>
    <property type="match status" value="1"/>
</dbReference>
<keyword evidence="3 10" id="KW-0813">Transport</keyword>
<keyword evidence="5 10" id="KW-0812">Transmembrane</keyword>
<dbReference type="PROSITE" id="PS01327">
    <property type="entry name" value="MSCL"/>
    <property type="match status" value="1"/>
</dbReference>
<keyword evidence="9 10" id="KW-0407">Ion channel</keyword>
<dbReference type="PANTHER" id="PTHR30266">
    <property type="entry name" value="MECHANOSENSITIVE CHANNEL MSCL"/>
    <property type="match status" value="1"/>
</dbReference>
<comment type="subcellular location">
    <subcellularLocation>
        <location evidence="1 10">Cell membrane</location>
        <topology evidence="1 10">Multi-pass membrane protein</topology>
    </subcellularLocation>
</comment>
<dbReference type="Pfam" id="PF01741">
    <property type="entry name" value="MscL"/>
    <property type="match status" value="1"/>
</dbReference>
<name>A0A402AFB0_9CHLR</name>
<dbReference type="PANTHER" id="PTHR30266:SF2">
    <property type="entry name" value="LARGE-CONDUCTANCE MECHANOSENSITIVE CHANNEL"/>
    <property type="match status" value="1"/>
</dbReference>
<dbReference type="SUPFAM" id="SSF81330">
    <property type="entry name" value="Gated mechanosensitive channel"/>
    <property type="match status" value="1"/>
</dbReference>
<keyword evidence="6 10" id="KW-1133">Transmembrane helix</keyword>
<evidence type="ECO:0000256" key="7">
    <source>
        <dbReference type="ARBA" id="ARBA00023065"/>
    </source>
</evidence>
<dbReference type="GO" id="GO:0008381">
    <property type="term" value="F:mechanosensitive monoatomic ion channel activity"/>
    <property type="evidence" value="ECO:0007669"/>
    <property type="project" value="UniProtKB-UniRule"/>
</dbReference>
<evidence type="ECO:0000256" key="9">
    <source>
        <dbReference type="ARBA" id="ARBA00023303"/>
    </source>
</evidence>
<organism evidence="11 12">
    <name type="scientific">Dictyobacter kobayashii</name>
    <dbReference type="NCBI Taxonomy" id="2014872"/>
    <lineage>
        <taxon>Bacteria</taxon>
        <taxon>Bacillati</taxon>
        <taxon>Chloroflexota</taxon>
        <taxon>Ktedonobacteria</taxon>
        <taxon>Ktedonobacterales</taxon>
        <taxon>Dictyobacteraceae</taxon>
        <taxon>Dictyobacter</taxon>
    </lineage>
</organism>
<sequence length="173" mass="19038">MARDLFDRGNIMDYGRRGLQGGLNTLGGFQKFLLRGNVVDLAVGVIIGAAFNGVVQSLVKDLITPLIGLFVHQNNLTSLATVYNKQVFAYGDFINVVITFLLTAAVVYFFVVKPINALHDRYDRLRPKKEEAPTTRDCPFCLSSVPLKATRCAYCTAQLPPADQTPEQAAVTR</sequence>
<gene>
    <name evidence="10" type="primary">mscL</name>
    <name evidence="11" type="ORF">KDK_15890</name>
</gene>
<comment type="similarity">
    <text evidence="2 10">Belongs to the MscL family.</text>
</comment>
<keyword evidence="12" id="KW-1185">Reference proteome</keyword>
<evidence type="ECO:0000256" key="6">
    <source>
        <dbReference type="ARBA" id="ARBA00022989"/>
    </source>
</evidence>
<evidence type="ECO:0000256" key="1">
    <source>
        <dbReference type="ARBA" id="ARBA00004651"/>
    </source>
</evidence>
<comment type="caution">
    <text evidence="11">The sequence shown here is derived from an EMBL/GenBank/DDBJ whole genome shotgun (WGS) entry which is preliminary data.</text>
</comment>
<evidence type="ECO:0000256" key="5">
    <source>
        <dbReference type="ARBA" id="ARBA00022692"/>
    </source>
</evidence>
<dbReference type="GO" id="GO:0005886">
    <property type="term" value="C:plasma membrane"/>
    <property type="evidence" value="ECO:0007669"/>
    <property type="project" value="UniProtKB-SubCell"/>
</dbReference>
<dbReference type="EMBL" id="BIFS01000001">
    <property type="protein sequence ID" value="GCE17789.1"/>
    <property type="molecule type" value="Genomic_DNA"/>
</dbReference>
<feature type="transmembrane region" description="Helical" evidence="10">
    <location>
        <begin position="38"/>
        <end position="59"/>
    </location>
</feature>
<dbReference type="Proteomes" id="UP000287188">
    <property type="component" value="Unassembled WGS sequence"/>
</dbReference>
<reference evidence="12" key="1">
    <citation type="submission" date="2018-12" db="EMBL/GenBank/DDBJ databases">
        <title>Tengunoibacter tsumagoiensis gen. nov., sp. nov., Dictyobacter kobayashii sp. nov., D. alpinus sp. nov., and D. joshuensis sp. nov. and description of Dictyobacteraceae fam. nov. within the order Ktedonobacterales isolated from Tengu-no-mugimeshi.</title>
        <authorList>
            <person name="Wang C.M."/>
            <person name="Zheng Y."/>
            <person name="Sakai Y."/>
            <person name="Toyoda A."/>
            <person name="Minakuchi Y."/>
            <person name="Abe K."/>
            <person name="Yokota A."/>
            <person name="Yabe S."/>
        </authorList>
    </citation>
    <scope>NUCLEOTIDE SEQUENCE [LARGE SCALE GENOMIC DNA]</scope>
    <source>
        <strain evidence="12">Uno11</strain>
    </source>
</reference>
<keyword evidence="4 10" id="KW-1003">Cell membrane</keyword>
<evidence type="ECO:0000256" key="8">
    <source>
        <dbReference type="ARBA" id="ARBA00023136"/>
    </source>
</evidence>